<dbReference type="GO" id="GO:0004519">
    <property type="term" value="F:endonuclease activity"/>
    <property type="evidence" value="ECO:0007669"/>
    <property type="project" value="UniProtKB-KW"/>
</dbReference>
<name>A0A8S5PFG9_9CAUD</name>
<proteinExistence type="predicted"/>
<keyword evidence="1" id="KW-0255">Endonuclease</keyword>
<sequence>MSKYRNKKIVVDNIKFDSNLEATRYRQLKLLQRAKQISNLRLQVPFLLQEGFKKNGTTHRKIEYIADFVYEENGQTVVEDTKGMKTETFKIKQKLFEYKYPELNLKIITREEI</sequence>
<organism evidence="1">
    <name type="scientific">Siphoviridae sp. ctMkg9</name>
    <dbReference type="NCBI Taxonomy" id="2825463"/>
    <lineage>
        <taxon>Viruses</taxon>
        <taxon>Duplodnaviria</taxon>
        <taxon>Heunggongvirae</taxon>
        <taxon>Uroviricota</taxon>
        <taxon>Caudoviricetes</taxon>
    </lineage>
</organism>
<accession>A0A8S5PFG9</accession>
<keyword evidence="1" id="KW-0540">Nuclease</keyword>
<evidence type="ECO:0000313" key="1">
    <source>
        <dbReference type="EMBL" id="DAE05408.1"/>
    </source>
</evidence>
<dbReference type="InterPro" id="IPR009414">
    <property type="entry name" value="DUF1064"/>
</dbReference>
<dbReference type="Pfam" id="PF06356">
    <property type="entry name" value="DUF1064"/>
    <property type="match status" value="1"/>
</dbReference>
<keyword evidence="1" id="KW-0378">Hydrolase</keyword>
<protein>
    <submittedName>
        <fullName evidence="1">Endonuclease</fullName>
    </submittedName>
</protein>
<dbReference type="Gene3D" id="3.40.91.30">
    <property type="match status" value="1"/>
</dbReference>
<reference evidence="1" key="1">
    <citation type="journal article" date="2021" name="Proc. Natl. Acad. Sci. U.S.A.">
        <title>A Catalog of Tens of Thousands of Viruses from Human Metagenomes Reveals Hidden Associations with Chronic Diseases.</title>
        <authorList>
            <person name="Tisza M.J."/>
            <person name="Buck C.B."/>
        </authorList>
    </citation>
    <scope>NUCLEOTIDE SEQUENCE</scope>
    <source>
        <strain evidence="1">CtMkg9</strain>
    </source>
</reference>
<dbReference type="EMBL" id="BK015410">
    <property type="protein sequence ID" value="DAE05408.1"/>
    <property type="molecule type" value="Genomic_DNA"/>
</dbReference>